<evidence type="ECO:0000256" key="3">
    <source>
        <dbReference type="ARBA" id="ARBA00022692"/>
    </source>
</evidence>
<organism evidence="9">
    <name type="scientific">Ursus maritimus</name>
    <name type="common">Polar bear</name>
    <name type="synonym">Thalarctos maritimus</name>
    <dbReference type="NCBI Taxonomy" id="29073"/>
    <lineage>
        <taxon>Eukaryota</taxon>
        <taxon>Metazoa</taxon>
        <taxon>Chordata</taxon>
        <taxon>Craniata</taxon>
        <taxon>Vertebrata</taxon>
        <taxon>Euteleostomi</taxon>
        <taxon>Mammalia</taxon>
        <taxon>Eutheria</taxon>
        <taxon>Laurasiatheria</taxon>
        <taxon>Carnivora</taxon>
        <taxon>Caniformia</taxon>
        <taxon>Ursidae</taxon>
        <taxon>Ursus</taxon>
    </lineage>
</organism>
<sequence>MNKLSGELARDLERSLPAVASLGSSLSHSQGLSSRFLPPPLEKRRAISDVRRTFCLFVTFDLLFISLLWIIELNTNTGIRKNLEQEIIHYNFKTSFFDIFVLAFFRFSGLLLGYAVLRLRHWWVIAVTTLVSSAFLIVKVILSELLSKGAFGYLLPIVSFVLAWLETWFLDFKVLPQEAEEERWYLAAQAAVARGPLLFSGALSEGQFYSPPESFAGSDNESDEDVGKKSFSDQEREYIHQGKEAMAVVDQILAQEENWKFEKNNPPPRPPFKTFILKTFLPCPAELVYQEVILQPERMVLWNKTVTACQILQRVEDNTLISYDVSSGAAGGVVSPRDFVNVRRIERRRDRYLSSGIATTHCAKPPTHKYVRGENGPGGFIVLKSASNPRVCTFIWVLNTDLKVGPGAASHTCSFHPD</sequence>
<feature type="transmembrane region" description="Helical" evidence="6">
    <location>
        <begin position="99"/>
        <end position="117"/>
    </location>
</feature>
<evidence type="ECO:0000256" key="1">
    <source>
        <dbReference type="ARBA" id="ARBA00004107"/>
    </source>
</evidence>
<dbReference type="GO" id="GO:0015485">
    <property type="term" value="F:cholesterol binding"/>
    <property type="evidence" value="ECO:0007669"/>
    <property type="project" value="TreeGrafter"/>
</dbReference>
<dbReference type="PANTHER" id="PTHR46121">
    <property type="entry name" value="STEROIDOGENIC ACUTE REGULATORY PROTEIN-LIKE"/>
    <property type="match status" value="1"/>
</dbReference>
<dbReference type="Pfam" id="PF01852">
    <property type="entry name" value="START"/>
    <property type="match status" value="1"/>
</dbReference>
<dbReference type="SUPFAM" id="SSF55961">
    <property type="entry name" value="Bet v1-like"/>
    <property type="match status" value="1"/>
</dbReference>
<feature type="domain" description="START" evidence="7">
    <location>
        <begin position="230"/>
        <end position="418"/>
    </location>
</feature>
<evidence type="ECO:0000313" key="9">
    <source>
        <dbReference type="Ensembl" id="ENSUMAP00000023962"/>
    </source>
</evidence>
<dbReference type="GO" id="GO:0005765">
    <property type="term" value="C:lysosomal membrane"/>
    <property type="evidence" value="ECO:0007669"/>
    <property type="project" value="TreeGrafter"/>
</dbReference>
<dbReference type="GO" id="GO:0031902">
    <property type="term" value="C:late endosome membrane"/>
    <property type="evidence" value="ECO:0007669"/>
    <property type="project" value="UniProtKB-SubCell"/>
</dbReference>
<dbReference type="GO" id="GO:0030301">
    <property type="term" value="P:cholesterol transport"/>
    <property type="evidence" value="ECO:0007669"/>
    <property type="project" value="TreeGrafter"/>
</dbReference>
<evidence type="ECO:0000256" key="6">
    <source>
        <dbReference type="SAM" id="Phobius"/>
    </source>
</evidence>
<dbReference type="InterPro" id="IPR019498">
    <property type="entry name" value="MENTAL"/>
</dbReference>
<dbReference type="InterPro" id="IPR023393">
    <property type="entry name" value="START-like_dom_sf"/>
</dbReference>
<dbReference type="GO" id="GO:0099044">
    <property type="term" value="P:vesicle tethering to endoplasmic reticulum"/>
    <property type="evidence" value="ECO:0007669"/>
    <property type="project" value="TreeGrafter"/>
</dbReference>
<comment type="subcellular location">
    <subcellularLocation>
        <location evidence="1">Late endosome membrane</location>
        <topology evidence="1">Multi-pass membrane protein</topology>
    </subcellularLocation>
</comment>
<feature type="transmembrane region" description="Helical" evidence="6">
    <location>
        <begin position="53"/>
        <end position="71"/>
    </location>
</feature>
<dbReference type="Ensembl" id="ENSUMAT00000028372.1">
    <property type="protein sequence ID" value="ENSUMAP00000023962.1"/>
    <property type="gene ID" value="ENSUMAG00000017391.1"/>
</dbReference>
<dbReference type="Pfam" id="PF10457">
    <property type="entry name" value="MENTAL"/>
    <property type="match status" value="1"/>
</dbReference>
<dbReference type="GeneTree" id="ENSGT00940000159051"/>
<dbReference type="AlphaFoldDB" id="A0A452USV9"/>
<name>A0A452USV9_URSMA</name>
<dbReference type="OMA" id="TFFTPMD"/>
<evidence type="ECO:0000256" key="5">
    <source>
        <dbReference type="ARBA" id="ARBA00023136"/>
    </source>
</evidence>
<dbReference type="GO" id="GO:0005789">
    <property type="term" value="C:endoplasmic reticulum membrane"/>
    <property type="evidence" value="ECO:0007669"/>
    <property type="project" value="TreeGrafter"/>
</dbReference>
<evidence type="ECO:0000259" key="7">
    <source>
        <dbReference type="PROSITE" id="PS50848"/>
    </source>
</evidence>
<dbReference type="InterPro" id="IPR002913">
    <property type="entry name" value="START_lipid-bd_dom"/>
</dbReference>
<keyword evidence="5 6" id="KW-0472">Membrane</keyword>
<evidence type="ECO:0000256" key="4">
    <source>
        <dbReference type="ARBA" id="ARBA00023121"/>
    </source>
</evidence>
<dbReference type="PROSITE" id="PS50848">
    <property type="entry name" value="START"/>
    <property type="match status" value="1"/>
</dbReference>
<dbReference type="PROSITE" id="PS51439">
    <property type="entry name" value="MENTAL"/>
    <property type="match status" value="1"/>
</dbReference>
<proteinExistence type="inferred from homology"/>
<evidence type="ECO:0000256" key="2">
    <source>
        <dbReference type="ARBA" id="ARBA00010909"/>
    </source>
</evidence>
<protein>
    <submittedName>
        <fullName evidence="9">StAR related lipid transfer domain containing 3</fullName>
    </submittedName>
</protein>
<dbReference type="PRINTS" id="PR00978">
    <property type="entry name" value="STARPROTEIN"/>
</dbReference>
<accession>A0A452USV9</accession>
<dbReference type="InterPro" id="IPR051869">
    <property type="entry name" value="STARD3"/>
</dbReference>
<keyword evidence="4" id="KW-0446">Lipid-binding</keyword>
<dbReference type="PANTHER" id="PTHR46121:SF2">
    <property type="entry name" value="STAR-RELATED LIPID TRANSFER PROTEIN 3"/>
    <property type="match status" value="1"/>
</dbReference>
<reference evidence="9" key="1">
    <citation type="submission" date="2019-03" db="UniProtKB">
        <authorList>
            <consortium name="Ensembl"/>
        </authorList>
    </citation>
    <scope>IDENTIFICATION</scope>
</reference>
<comment type="similarity">
    <text evidence="2">Belongs to the STARD3 family.</text>
</comment>
<feature type="transmembrane region" description="Helical" evidence="6">
    <location>
        <begin position="122"/>
        <end position="141"/>
    </location>
</feature>
<keyword evidence="3 6" id="KW-0812">Transmembrane</keyword>
<dbReference type="Gene3D" id="3.30.530.20">
    <property type="match status" value="1"/>
</dbReference>
<feature type="domain" description="MENTAL" evidence="8">
    <location>
        <begin position="47"/>
        <end position="218"/>
    </location>
</feature>
<dbReference type="GO" id="GO:0140284">
    <property type="term" value="C:endoplasmic reticulum-endosome membrane contact site"/>
    <property type="evidence" value="ECO:0007669"/>
    <property type="project" value="TreeGrafter"/>
</dbReference>
<dbReference type="SMART" id="SM00234">
    <property type="entry name" value="START"/>
    <property type="match status" value="1"/>
</dbReference>
<dbReference type="InterPro" id="IPR000799">
    <property type="entry name" value="StAR-like"/>
</dbReference>
<evidence type="ECO:0000259" key="8">
    <source>
        <dbReference type="PROSITE" id="PS51439"/>
    </source>
</evidence>
<gene>
    <name evidence="9" type="primary">STARD3</name>
</gene>
<keyword evidence="6" id="KW-1133">Transmembrane helix</keyword>